<name>A0A9P3M1Q7_9FUNG</name>
<protein>
    <submittedName>
        <fullName evidence="1">Uncharacterized protein</fullName>
    </submittedName>
</protein>
<gene>
    <name evidence="1" type="ORF">EMPS_10639</name>
</gene>
<reference evidence="1" key="1">
    <citation type="submission" date="2021-11" db="EMBL/GenBank/DDBJ databases">
        <authorList>
            <person name="Herlambang A."/>
            <person name="Guo Y."/>
            <person name="Takashima Y."/>
            <person name="Nishizawa T."/>
        </authorList>
    </citation>
    <scope>NUCLEOTIDE SEQUENCE</scope>
    <source>
        <strain evidence="1">E1425</strain>
    </source>
</reference>
<accession>A0A9P3M1Q7</accession>
<organism evidence="1 2">
    <name type="scientific">Entomortierella parvispora</name>
    <dbReference type="NCBI Taxonomy" id="205924"/>
    <lineage>
        <taxon>Eukaryota</taxon>
        <taxon>Fungi</taxon>
        <taxon>Fungi incertae sedis</taxon>
        <taxon>Mucoromycota</taxon>
        <taxon>Mortierellomycotina</taxon>
        <taxon>Mortierellomycetes</taxon>
        <taxon>Mortierellales</taxon>
        <taxon>Mortierellaceae</taxon>
        <taxon>Entomortierella</taxon>
    </lineage>
</organism>
<evidence type="ECO:0000313" key="2">
    <source>
        <dbReference type="Proteomes" id="UP000827284"/>
    </source>
</evidence>
<proteinExistence type="predicted"/>
<dbReference type="EMBL" id="BQFW01000014">
    <property type="protein sequence ID" value="GJJ78280.1"/>
    <property type="molecule type" value="Genomic_DNA"/>
</dbReference>
<dbReference type="OrthoDB" id="2393071at2759"/>
<keyword evidence="2" id="KW-1185">Reference proteome</keyword>
<dbReference type="AlphaFoldDB" id="A0A9P3M1Q7"/>
<evidence type="ECO:0000313" key="1">
    <source>
        <dbReference type="EMBL" id="GJJ78280.1"/>
    </source>
</evidence>
<comment type="caution">
    <text evidence="1">The sequence shown here is derived from an EMBL/GenBank/DDBJ whole genome shotgun (WGS) entry which is preliminary data.</text>
</comment>
<reference evidence="1" key="2">
    <citation type="journal article" date="2022" name="Microbiol. Resour. Announc.">
        <title>Whole-Genome Sequence of Entomortierella parvispora E1425, a Mucoromycotan Fungus Associated with Burkholderiaceae-Related Endosymbiotic Bacteria.</title>
        <authorList>
            <person name="Herlambang A."/>
            <person name="Guo Y."/>
            <person name="Takashima Y."/>
            <person name="Narisawa K."/>
            <person name="Ohta H."/>
            <person name="Nishizawa T."/>
        </authorList>
    </citation>
    <scope>NUCLEOTIDE SEQUENCE</scope>
    <source>
        <strain evidence="1">E1425</strain>
    </source>
</reference>
<dbReference type="Proteomes" id="UP000827284">
    <property type="component" value="Unassembled WGS sequence"/>
</dbReference>
<sequence length="177" mass="20137">MVRPTVLNATDLNNQNPSTVTLDFEDYDVLKAGKTSLGRDHEKVLCHDSARQPVFDYMLGKMFIQVSVSTFDQRNKDSASIERAFQKGFNNDPKNRNQIECYLDETYGPTHTAEISNTGHFEVRRNGIAVTGFRIIYIHGTPGRPSYWKVVKALRDVAFISYEEIKEKLLLGKCLSD</sequence>